<feature type="transmembrane region" description="Helical" evidence="8">
    <location>
        <begin position="43"/>
        <end position="62"/>
    </location>
</feature>
<evidence type="ECO:0000256" key="3">
    <source>
        <dbReference type="ARBA" id="ARBA00022676"/>
    </source>
</evidence>
<name>A0ABR9WC07_9BACT</name>
<evidence type="ECO:0000313" key="10">
    <source>
        <dbReference type="EMBL" id="MBE9463019.1"/>
    </source>
</evidence>
<gene>
    <name evidence="10" type="ORF">IEE83_14120</name>
</gene>
<evidence type="ECO:0000256" key="8">
    <source>
        <dbReference type="SAM" id="Phobius"/>
    </source>
</evidence>
<feature type="transmembrane region" description="Helical" evidence="8">
    <location>
        <begin position="266"/>
        <end position="283"/>
    </location>
</feature>
<proteinExistence type="predicted"/>
<dbReference type="Proteomes" id="UP000634134">
    <property type="component" value="Unassembled WGS sequence"/>
</dbReference>
<keyword evidence="2" id="KW-1003">Cell membrane</keyword>
<feature type="transmembrane region" description="Helical" evidence="8">
    <location>
        <begin position="190"/>
        <end position="209"/>
    </location>
</feature>
<evidence type="ECO:0000256" key="6">
    <source>
        <dbReference type="ARBA" id="ARBA00022989"/>
    </source>
</evidence>
<dbReference type="InterPro" id="IPR050297">
    <property type="entry name" value="LipidA_mod_glycosyltrf_83"/>
</dbReference>
<dbReference type="PANTHER" id="PTHR33908">
    <property type="entry name" value="MANNOSYLTRANSFERASE YKCB-RELATED"/>
    <property type="match status" value="1"/>
</dbReference>
<dbReference type="Pfam" id="PF13231">
    <property type="entry name" value="PMT_2"/>
    <property type="match status" value="1"/>
</dbReference>
<reference evidence="11" key="1">
    <citation type="submission" date="2023-07" db="EMBL/GenBank/DDBJ databases">
        <title>Dyadobacter sp. nov 'subterranea' isolated from contaminted grondwater.</title>
        <authorList>
            <person name="Szabo I."/>
            <person name="Al-Omari J."/>
            <person name="Szerdahelyi S.G."/>
            <person name="Rado J."/>
        </authorList>
    </citation>
    <scope>NUCLEOTIDE SEQUENCE [LARGE SCALE GENOMIC DNA]</scope>
    <source>
        <strain evidence="11">UP-52</strain>
    </source>
</reference>
<accession>A0ABR9WC07</accession>
<dbReference type="RefSeq" id="WP_194121180.1">
    <property type="nucleotide sequence ID" value="NZ_JACYGY010000001.1"/>
</dbReference>
<comment type="caution">
    <text evidence="10">The sequence shown here is derived from an EMBL/GenBank/DDBJ whole genome shotgun (WGS) entry which is preliminary data.</text>
</comment>
<dbReference type="PANTHER" id="PTHR33908:SF11">
    <property type="entry name" value="MEMBRANE PROTEIN"/>
    <property type="match status" value="1"/>
</dbReference>
<feature type="transmembrane region" description="Helical" evidence="8">
    <location>
        <begin position="318"/>
        <end position="336"/>
    </location>
</feature>
<feature type="transmembrane region" description="Helical" evidence="8">
    <location>
        <begin position="122"/>
        <end position="140"/>
    </location>
</feature>
<feature type="domain" description="Glycosyltransferase RgtA/B/C/D-like" evidence="9">
    <location>
        <begin position="50"/>
        <end position="207"/>
    </location>
</feature>
<keyword evidence="11" id="KW-1185">Reference proteome</keyword>
<feature type="transmembrane region" description="Helical" evidence="8">
    <location>
        <begin position="240"/>
        <end position="259"/>
    </location>
</feature>
<evidence type="ECO:0000256" key="1">
    <source>
        <dbReference type="ARBA" id="ARBA00004651"/>
    </source>
</evidence>
<comment type="subcellular location">
    <subcellularLocation>
        <location evidence="1">Cell membrane</location>
        <topology evidence="1">Multi-pass membrane protein</topology>
    </subcellularLocation>
</comment>
<feature type="transmembrane region" description="Helical" evidence="8">
    <location>
        <begin position="96"/>
        <end position="115"/>
    </location>
</feature>
<keyword evidence="7 8" id="KW-0472">Membrane</keyword>
<evidence type="ECO:0000256" key="5">
    <source>
        <dbReference type="ARBA" id="ARBA00022692"/>
    </source>
</evidence>
<feature type="transmembrane region" description="Helical" evidence="8">
    <location>
        <begin position="289"/>
        <end position="306"/>
    </location>
</feature>
<feature type="transmembrane region" description="Helical" evidence="8">
    <location>
        <begin position="69"/>
        <end position="90"/>
    </location>
</feature>
<sequence>MSKKALILCFFILLKFVLQYTISAPEYELHRDEFLHMDQGKHLAWGYLSVPPFTSWTSYLILLLGKSVFWVKFFPALFGIFTLVIVWKAIEDLGGNLFAFILGATAVTCSVILRINMLYQPNSADILFWTLVYYALLKYINSENNKWPYLMAIALGFGFLNKYNIMFLILGLLPALLLTNNRKIFINKHLYLALGLALLIVSPNLIWQYQNHFPVIHHMKLLSKTQLVNVNRLDFIKEQFLFFMGSIFILLAAFLSFFIYEPFRKYRVFFWSFVFTLSLFTYLRAKGYYAIGLYPIFLAFGSVYLERVFTARFTWLRYATVLFILLLFIPLLRLGFPLESPADIKKHPEKYKALGLLRWEDGKDHELPQDYADMQGWKELAEKVDADYEKISDKKHTVVLCDNYGQAGAINFYSRFKNIGAVTMNADYIDWIPLDEEIKNVILVQNADDDDKERKKEQPLFRKVALTGKIENQYARERGTSIYILLDAKVSINKILEGDIRENRWD</sequence>
<feature type="transmembrane region" description="Helical" evidence="8">
    <location>
        <begin position="152"/>
        <end position="178"/>
    </location>
</feature>
<protein>
    <submittedName>
        <fullName evidence="10">Glycosyltransferase family 39 protein</fullName>
    </submittedName>
</protein>
<keyword evidence="3" id="KW-0328">Glycosyltransferase</keyword>
<keyword evidence="4" id="KW-0808">Transferase</keyword>
<evidence type="ECO:0000256" key="2">
    <source>
        <dbReference type="ARBA" id="ARBA00022475"/>
    </source>
</evidence>
<evidence type="ECO:0000259" key="9">
    <source>
        <dbReference type="Pfam" id="PF13231"/>
    </source>
</evidence>
<evidence type="ECO:0000256" key="7">
    <source>
        <dbReference type="ARBA" id="ARBA00023136"/>
    </source>
</evidence>
<dbReference type="EMBL" id="JACYGY010000001">
    <property type="protein sequence ID" value="MBE9463019.1"/>
    <property type="molecule type" value="Genomic_DNA"/>
</dbReference>
<dbReference type="InterPro" id="IPR038731">
    <property type="entry name" value="RgtA/B/C-like"/>
</dbReference>
<keyword evidence="5 8" id="KW-0812">Transmembrane</keyword>
<keyword evidence="6 8" id="KW-1133">Transmembrane helix</keyword>
<organism evidence="10 11">
    <name type="scientific">Dyadobacter subterraneus</name>
    <dbReference type="NCBI Taxonomy" id="2773304"/>
    <lineage>
        <taxon>Bacteria</taxon>
        <taxon>Pseudomonadati</taxon>
        <taxon>Bacteroidota</taxon>
        <taxon>Cytophagia</taxon>
        <taxon>Cytophagales</taxon>
        <taxon>Spirosomataceae</taxon>
        <taxon>Dyadobacter</taxon>
    </lineage>
</organism>
<evidence type="ECO:0000313" key="11">
    <source>
        <dbReference type="Proteomes" id="UP000634134"/>
    </source>
</evidence>
<evidence type="ECO:0000256" key="4">
    <source>
        <dbReference type="ARBA" id="ARBA00022679"/>
    </source>
</evidence>